<dbReference type="SUPFAM" id="SSF88659">
    <property type="entry name" value="Sigma3 and sigma4 domains of RNA polymerase sigma factors"/>
    <property type="match status" value="1"/>
</dbReference>
<keyword evidence="2" id="KW-1185">Reference proteome</keyword>
<dbReference type="RefSeq" id="WP_117493854.1">
    <property type="nucleotide sequence ID" value="NZ_JBKSYV010000001.1"/>
</dbReference>
<organism evidence="1 2">
    <name type="scientific">Sellimonas intestinalis</name>
    <dbReference type="NCBI Taxonomy" id="1653434"/>
    <lineage>
        <taxon>Bacteria</taxon>
        <taxon>Bacillati</taxon>
        <taxon>Bacillota</taxon>
        <taxon>Clostridia</taxon>
        <taxon>Lachnospirales</taxon>
        <taxon>Lachnospiraceae</taxon>
        <taxon>Sellimonas</taxon>
    </lineage>
</organism>
<dbReference type="AlphaFoldDB" id="A0A3E3JYK5"/>
<evidence type="ECO:0000313" key="1">
    <source>
        <dbReference type="EMBL" id="RGE84583.1"/>
    </source>
</evidence>
<name>A0A3E3JYK5_9FIRM</name>
<reference evidence="1 2" key="1">
    <citation type="submission" date="2018-08" db="EMBL/GenBank/DDBJ databases">
        <title>A genome reference for cultivated species of the human gut microbiota.</title>
        <authorList>
            <person name="Zou Y."/>
            <person name="Xue W."/>
            <person name="Luo G."/>
        </authorList>
    </citation>
    <scope>NUCLEOTIDE SEQUENCE [LARGE SCALE GENOMIC DNA]</scope>
    <source>
        <strain evidence="1 2">AF37-2AT</strain>
    </source>
</reference>
<dbReference type="InterPro" id="IPR036388">
    <property type="entry name" value="WH-like_DNA-bd_sf"/>
</dbReference>
<gene>
    <name evidence="1" type="ORF">DW016_15015</name>
</gene>
<dbReference type="Gene3D" id="1.10.10.10">
    <property type="entry name" value="Winged helix-like DNA-binding domain superfamily/Winged helix DNA-binding domain"/>
    <property type="match status" value="1"/>
</dbReference>
<sequence length="141" mass="17103">MKELDVKQENERKKEYLDGYRKCVRQLDRLNEELSEIRINKMFPSLIQDGMPHAHTTTDLSGYAARIDKIERKIVKARYQKINKLKNIRDRIERMSDENEKDVLFYRYIKGMKWEEIAVKMMYTYRNVTKIHGRALKNFQI</sequence>
<comment type="caution">
    <text evidence="1">The sequence shown here is derived from an EMBL/GenBank/DDBJ whole genome shotgun (WGS) entry which is preliminary data.</text>
</comment>
<dbReference type="OrthoDB" id="3242975at2"/>
<dbReference type="Proteomes" id="UP000261080">
    <property type="component" value="Unassembled WGS sequence"/>
</dbReference>
<accession>A0A3E3JYK5</accession>
<dbReference type="InterPro" id="IPR013324">
    <property type="entry name" value="RNA_pol_sigma_r3/r4-like"/>
</dbReference>
<evidence type="ECO:0008006" key="3">
    <source>
        <dbReference type="Google" id="ProtNLM"/>
    </source>
</evidence>
<dbReference type="EMBL" id="QVLX01000014">
    <property type="protein sequence ID" value="RGE84583.1"/>
    <property type="molecule type" value="Genomic_DNA"/>
</dbReference>
<proteinExistence type="predicted"/>
<evidence type="ECO:0000313" key="2">
    <source>
        <dbReference type="Proteomes" id="UP000261080"/>
    </source>
</evidence>
<protein>
    <recommendedName>
        <fullName evidence="3">DUF1492 domain-containing protein</fullName>
    </recommendedName>
</protein>